<organism evidence="5 6">
    <name type="scientific">Candidatus Criblamydia sequanensis CRIB-18</name>
    <dbReference type="NCBI Taxonomy" id="1437425"/>
    <lineage>
        <taxon>Bacteria</taxon>
        <taxon>Pseudomonadati</taxon>
        <taxon>Chlamydiota</taxon>
        <taxon>Chlamydiia</taxon>
        <taxon>Parachlamydiales</taxon>
        <taxon>Candidatus Criblamydiaceae</taxon>
        <taxon>Candidatus Criblamydia</taxon>
    </lineage>
</organism>
<proteinExistence type="inferred from homology"/>
<keyword evidence="3" id="KW-0663">Pyridoxal phosphate</keyword>
<dbReference type="Proteomes" id="UP000031552">
    <property type="component" value="Unassembled WGS sequence"/>
</dbReference>
<protein>
    <submittedName>
        <fullName evidence="5">Cysteine synthase</fullName>
        <ecNumber evidence="5">2.5.1.47</ecNumber>
    </submittedName>
</protein>
<comment type="similarity">
    <text evidence="2">Belongs to the cysteine synthase/cystathionine beta-synthase family.</text>
</comment>
<evidence type="ECO:0000313" key="6">
    <source>
        <dbReference type="Proteomes" id="UP000031552"/>
    </source>
</evidence>
<dbReference type="Gene3D" id="3.40.50.1100">
    <property type="match status" value="2"/>
</dbReference>
<dbReference type="InterPro" id="IPR001926">
    <property type="entry name" value="TrpB-like_PALP"/>
</dbReference>
<sequence length="333" mass="36184">MPKMPTILDTIGNTPLVRLQKLPPKEIDLLVKLEFYNPGASIKDRIVKYIIDQAEKNGDLKPGGTIIENTSGNTGAAAAMISAIKGYRCVLTMPDKVSQEKQNALKAFGAEIIVCPTSAPPDSPDHYVNKAKSLAKEIPNSFRINQYDNPDNPKAHYLTTGPEIWEQTGGRIDYFIASASTGGTISGAGRYLKEKNPNLKIVMPDPEGSIFAHYFKTGKIPEGGNCNYQLEGIGEDHLTKAMDFSIVDEVITVKDADAFRTGRKLAREEGILAGGSSGANVFIALEIAKKLKSGAVIVTILPDSGLKYLSKMFDDDWMEKHDLLELATGKPSK</sequence>
<evidence type="ECO:0000256" key="1">
    <source>
        <dbReference type="ARBA" id="ARBA00001933"/>
    </source>
</evidence>
<evidence type="ECO:0000256" key="3">
    <source>
        <dbReference type="ARBA" id="ARBA00022898"/>
    </source>
</evidence>
<dbReference type="Pfam" id="PF00291">
    <property type="entry name" value="PALP"/>
    <property type="match status" value="1"/>
</dbReference>
<dbReference type="FunFam" id="3.40.50.1100:FF:000003">
    <property type="entry name" value="Cystathionine beta-synthase"/>
    <property type="match status" value="1"/>
</dbReference>
<dbReference type="InterPro" id="IPR036052">
    <property type="entry name" value="TrpB-like_PALP_sf"/>
</dbReference>
<dbReference type="SUPFAM" id="SSF53686">
    <property type="entry name" value="Tryptophan synthase beta subunit-like PLP-dependent enzymes"/>
    <property type="match status" value="1"/>
</dbReference>
<comment type="cofactor">
    <cofactor evidence="1">
        <name>pyridoxal 5'-phosphate</name>
        <dbReference type="ChEBI" id="CHEBI:597326"/>
    </cofactor>
</comment>
<feature type="domain" description="Tryptophan synthase beta chain-like PALP" evidence="4">
    <location>
        <begin position="8"/>
        <end position="303"/>
    </location>
</feature>
<keyword evidence="5" id="KW-0808">Transferase</keyword>
<gene>
    <name evidence="5" type="primary">cysK</name>
    <name evidence="5" type="ORF">CSEC_2380</name>
</gene>
<keyword evidence="6" id="KW-1185">Reference proteome</keyword>
<dbReference type="PANTHER" id="PTHR10314">
    <property type="entry name" value="CYSTATHIONINE BETA-SYNTHASE"/>
    <property type="match status" value="1"/>
</dbReference>
<dbReference type="eggNOG" id="COG0031">
    <property type="taxonomic scope" value="Bacteria"/>
</dbReference>
<accession>A0A090D1C5</accession>
<reference evidence="5" key="1">
    <citation type="submission" date="2013-12" db="EMBL/GenBank/DDBJ databases">
        <authorList>
            <person name="Linke B."/>
        </authorList>
    </citation>
    <scope>NUCLEOTIDE SEQUENCE [LARGE SCALE GENOMIC DNA]</scope>
    <source>
        <strain evidence="5">CRIB-18</strain>
    </source>
</reference>
<dbReference type="GO" id="GO:0004124">
    <property type="term" value="F:cysteine synthase activity"/>
    <property type="evidence" value="ECO:0007669"/>
    <property type="project" value="UniProtKB-EC"/>
</dbReference>
<dbReference type="InterPro" id="IPR050214">
    <property type="entry name" value="Cys_Synth/Cystath_Beta-Synth"/>
</dbReference>
<evidence type="ECO:0000313" key="5">
    <source>
        <dbReference type="EMBL" id="CDR35186.1"/>
    </source>
</evidence>
<dbReference type="EMBL" id="CCEJ010000014">
    <property type="protein sequence ID" value="CDR35186.1"/>
    <property type="molecule type" value="Genomic_DNA"/>
</dbReference>
<name>A0A090D1C5_9BACT</name>
<dbReference type="EC" id="2.5.1.47" evidence="5"/>
<dbReference type="CDD" id="cd01561">
    <property type="entry name" value="CBS_like"/>
    <property type="match status" value="1"/>
</dbReference>
<dbReference type="FunFam" id="3.40.50.1100:FF:000118">
    <property type="entry name" value="Related to CYS4-cystathionine beta-synthase"/>
    <property type="match status" value="1"/>
</dbReference>
<comment type="caution">
    <text evidence="5">The sequence shown here is derived from an EMBL/GenBank/DDBJ whole genome shotgun (WGS) entry which is preliminary data.</text>
</comment>
<dbReference type="STRING" id="1437425.CSEC_2380"/>
<reference evidence="5" key="2">
    <citation type="submission" date="2014-09" db="EMBL/GenBank/DDBJ databases">
        <title>Criblamydia sequanensis harbors a mega-plasmid encoding arsenite resistance.</title>
        <authorList>
            <person name="Bertelli C."/>
            <person name="Goesmann A."/>
            <person name="Greub G."/>
        </authorList>
    </citation>
    <scope>NUCLEOTIDE SEQUENCE [LARGE SCALE GENOMIC DNA]</scope>
    <source>
        <strain evidence="5">CRIB-18</strain>
    </source>
</reference>
<evidence type="ECO:0000259" key="4">
    <source>
        <dbReference type="Pfam" id="PF00291"/>
    </source>
</evidence>
<evidence type="ECO:0000256" key="2">
    <source>
        <dbReference type="ARBA" id="ARBA00007103"/>
    </source>
</evidence>
<dbReference type="AlphaFoldDB" id="A0A090D1C5"/>